<keyword evidence="2" id="KW-1185">Reference proteome</keyword>
<accession>A0ABN9XYC3</accession>
<evidence type="ECO:0000313" key="1">
    <source>
        <dbReference type="EMBL" id="CAK0903319.1"/>
    </source>
</evidence>
<reference evidence="1" key="1">
    <citation type="submission" date="2023-10" db="EMBL/GenBank/DDBJ databases">
        <authorList>
            <person name="Chen Y."/>
            <person name="Shah S."/>
            <person name="Dougan E. K."/>
            <person name="Thang M."/>
            <person name="Chan C."/>
        </authorList>
    </citation>
    <scope>NUCLEOTIDE SEQUENCE [LARGE SCALE GENOMIC DNA]</scope>
</reference>
<dbReference type="EMBL" id="CAUYUJ010021204">
    <property type="protein sequence ID" value="CAK0903319.1"/>
    <property type="molecule type" value="Genomic_DNA"/>
</dbReference>
<evidence type="ECO:0000313" key="2">
    <source>
        <dbReference type="Proteomes" id="UP001189429"/>
    </source>
</evidence>
<protein>
    <recommendedName>
        <fullName evidence="3">Tubulin-specific chaperone A</fullName>
    </recommendedName>
</protein>
<gene>
    <name evidence="1" type="ORF">PCOR1329_LOCUS79666</name>
</gene>
<sequence>MRRRTRPMTPRTVRPGVSRTLTVCLSDFTKTLAEITATEDSAQSEYEVTTQDNKEAKIAKEQSVKYETKEAAELDKAITETAADRATTQSELDAVLEYLEKLNDMCVAKPETYAERAGRRAAELEGLRKALEILG</sequence>
<proteinExistence type="predicted"/>
<evidence type="ECO:0008006" key="3">
    <source>
        <dbReference type="Google" id="ProtNLM"/>
    </source>
</evidence>
<dbReference type="Proteomes" id="UP001189429">
    <property type="component" value="Unassembled WGS sequence"/>
</dbReference>
<name>A0ABN9XYC3_9DINO</name>
<organism evidence="1 2">
    <name type="scientific">Prorocentrum cordatum</name>
    <dbReference type="NCBI Taxonomy" id="2364126"/>
    <lineage>
        <taxon>Eukaryota</taxon>
        <taxon>Sar</taxon>
        <taxon>Alveolata</taxon>
        <taxon>Dinophyceae</taxon>
        <taxon>Prorocentrales</taxon>
        <taxon>Prorocentraceae</taxon>
        <taxon>Prorocentrum</taxon>
    </lineage>
</organism>
<comment type="caution">
    <text evidence="1">The sequence shown here is derived from an EMBL/GenBank/DDBJ whole genome shotgun (WGS) entry which is preliminary data.</text>
</comment>